<accession>A0A074ZHQ3</accession>
<dbReference type="RefSeq" id="XP_009169439.1">
    <property type="nucleotide sequence ID" value="XM_009171175.1"/>
</dbReference>
<sequence length="150" mass="16839">MIRGAVARKKPGPTPPAHPIEHFAEVYERGSANLTELSNARSNTRRVLLFPHNLSVRCPTCSPRERWTKQLEREFTNRKVHASNLTSASRLSLSRLGKPGSIPALVLPLGSMAARHRKGRTAERLFSTESVHQTCHSKLEKVLPLQILRH</sequence>
<dbReference type="AlphaFoldDB" id="A0A074ZHQ3"/>
<protein>
    <submittedName>
        <fullName evidence="1">Uncharacterized protein</fullName>
    </submittedName>
</protein>
<dbReference type="KEGG" id="ovi:T265_06016"/>
<dbReference type="GeneID" id="20320198"/>
<evidence type="ECO:0000313" key="1">
    <source>
        <dbReference type="EMBL" id="KER26803.1"/>
    </source>
</evidence>
<evidence type="ECO:0000313" key="2">
    <source>
        <dbReference type="Proteomes" id="UP000054324"/>
    </source>
</evidence>
<gene>
    <name evidence="1" type="ORF">T265_06016</name>
</gene>
<organism evidence="1 2">
    <name type="scientific">Opisthorchis viverrini</name>
    <name type="common">Southeast Asian liver fluke</name>
    <dbReference type="NCBI Taxonomy" id="6198"/>
    <lineage>
        <taxon>Eukaryota</taxon>
        <taxon>Metazoa</taxon>
        <taxon>Spiralia</taxon>
        <taxon>Lophotrochozoa</taxon>
        <taxon>Platyhelminthes</taxon>
        <taxon>Trematoda</taxon>
        <taxon>Digenea</taxon>
        <taxon>Opisthorchiida</taxon>
        <taxon>Opisthorchiata</taxon>
        <taxon>Opisthorchiidae</taxon>
        <taxon>Opisthorchis</taxon>
    </lineage>
</organism>
<keyword evidence="2" id="KW-1185">Reference proteome</keyword>
<name>A0A074ZHQ3_OPIVI</name>
<proteinExistence type="predicted"/>
<dbReference type="OrthoDB" id="442460at2759"/>
<reference evidence="1 2" key="1">
    <citation type="submission" date="2013-11" db="EMBL/GenBank/DDBJ databases">
        <title>Opisthorchis viverrini - life in the bile duct.</title>
        <authorList>
            <person name="Young N.D."/>
            <person name="Nagarajan N."/>
            <person name="Lin S.J."/>
            <person name="Korhonen P.K."/>
            <person name="Jex A.R."/>
            <person name="Hall R.S."/>
            <person name="Safavi-Hemami H."/>
            <person name="Kaewkong W."/>
            <person name="Bertrand D."/>
            <person name="Gao S."/>
            <person name="Seet Q."/>
            <person name="Wongkham S."/>
            <person name="Teh B.T."/>
            <person name="Wongkham C."/>
            <person name="Intapan P.M."/>
            <person name="Maleewong W."/>
            <person name="Yang X."/>
            <person name="Hu M."/>
            <person name="Wang Z."/>
            <person name="Hofmann A."/>
            <person name="Sternberg P.W."/>
            <person name="Tan P."/>
            <person name="Wang J."/>
            <person name="Gasser R.B."/>
        </authorList>
    </citation>
    <scope>NUCLEOTIDE SEQUENCE [LARGE SCALE GENOMIC DNA]</scope>
</reference>
<dbReference type="EMBL" id="KL596738">
    <property type="protein sequence ID" value="KER26803.1"/>
    <property type="molecule type" value="Genomic_DNA"/>
</dbReference>
<dbReference type="Proteomes" id="UP000054324">
    <property type="component" value="Unassembled WGS sequence"/>
</dbReference>
<dbReference type="CTD" id="20320198"/>